<proteinExistence type="predicted"/>
<sequence>MDEVFQAHRQRQYPRERLFSSVVKLMLLVTLGLRPSLHAAARKLSQRLPVSLAALYAKVRRQALIPTLL</sequence>
<protein>
    <recommendedName>
        <fullName evidence="3">IS4 family transposase</fullName>
    </recommendedName>
</protein>
<evidence type="ECO:0000313" key="2">
    <source>
        <dbReference type="Proteomes" id="UP001214201"/>
    </source>
</evidence>
<accession>A0ABY7YAG0</accession>
<keyword evidence="2" id="KW-1185">Reference proteome</keyword>
<gene>
    <name evidence="1" type="ORF">K6978_15855</name>
</gene>
<reference evidence="1 2" key="1">
    <citation type="submission" date="2021-08" db="EMBL/GenBank/DDBJ databases">
        <title>Genome sequences of Xanthomonas cucurbitae isolates from 5 Midwestern US states.</title>
        <authorList>
            <person name="Hind S.R."/>
        </authorList>
    </citation>
    <scope>NUCLEOTIDE SEQUENCE [LARGE SCALE GENOMIC DNA]</scope>
    <source>
        <strain evidence="1 2">OH_261</strain>
    </source>
</reference>
<organism evidence="1 2">
    <name type="scientific">Xanthomonas cucurbitae</name>
    <dbReference type="NCBI Taxonomy" id="56453"/>
    <lineage>
        <taxon>Bacteria</taxon>
        <taxon>Pseudomonadati</taxon>
        <taxon>Pseudomonadota</taxon>
        <taxon>Gammaproteobacteria</taxon>
        <taxon>Lysobacterales</taxon>
        <taxon>Lysobacteraceae</taxon>
        <taxon>Xanthomonas</taxon>
    </lineage>
</organism>
<dbReference type="EMBL" id="CP082214">
    <property type="protein sequence ID" value="WDM70842.1"/>
    <property type="molecule type" value="Genomic_DNA"/>
</dbReference>
<name>A0ABY7YAG0_9XANT</name>
<evidence type="ECO:0008006" key="3">
    <source>
        <dbReference type="Google" id="ProtNLM"/>
    </source>
</evidence>
<evidence type="ECO:0000313" key="1">
    <source>
        <dbReference type="EMBL" id="WDM70842.1"/>
    </source>
</evidence>
<dbReference type="Proteomes" id="UP001214201">
    <property type="component" value="Chromosome"/>
</dbReference>